<reference evidence="9 10" key="1">
    <citation type="journal article" date="2019" name="Sci. Rep.">
        <title>Comparative genomics of chytrid fungi reveal insights into the obligate biotrophic and pathogenic lifestyle of Synchytrium endobioticum.</title>
        <authorList>
            <person name="van de Vossenberg B.T.L.H."/>
            <person name="Warris S."/>
            <person name="Nguyen H.D.T."/>
            <person name="van Gent-Pelzer M.P.E."/>
            <person name="Joly D.L."/>
            <person name="van de Geest H.C."/>
            <person name="Bonants P.J.M."/>
            <person name="Smith D.S."/>
            <person name="Levesque C.A."/>
            <person name="van der Lee T.A.J."/>
        </authorList>
    </citation>
    <scope>NUCLEOTIDE SEQUENCE [LARGE SCALE GENOMIC DNA]</scope>
    <source>
        <strain evidence="9 10">CBS 675.73</strain>
    </source>
</reference>
<dbReference type="FunFam" id="3.30.160.60:FF:000056">
    <property type="entry name" value="Zinc finger and SCAN domain-containing 20"/>
    <property type="match status" value="1"/>
</dbReference>
<gene>
    <name evidence="9" type="ORF">CcCBS67573_g05570</name>
</gene>
<keyword evidence="5" id="KW-0539">Nucleus</keyword>
<dbReference type="PROSITE" id="PS50157">
    <property type="entry name" value="ZINC_FINGER_C2H2_2"/>
    <property type="match status" value="1"/>
</dbReference>
<evidence type="ECO:0000313" key="9">
    <source>
        <dbReference type="EMBL" id="TPX73153.1"/>
    </source>
</evidence>
<comment type="similarity">
    <text evidence="2">Belongs to the krueppel C2H2-type zinc-finger protein family.</text>
</comment>
<sequence length="196" mass="21367">MLQHHSLQLSRHLKLSHLPQAPVSIQNAHLPTKTPNHQHSSSSEERSPKLPSISDLLARTSSAQLLCCPYHTCSKSFSTPQDMQLHMMAEHPVQSVLPSNLHTSIPALDALSINSSSTLPDALPSNAALLPNQQMRDEPHSEIEAAELANLLLGSSPEQRHLPKAKPYKCPECASCFSSSSGLKQHSITHTNGRGY</sequence>
<protein>
    <recommendedName>
        <fullName evidence="8">C2H2-type domain-containing protein</fullName>
    </recommendedName>
</protein>
<dbReference type="OrthoDB" id="3437960at2759"/>
<keyword evidence="6" id="KW-0479">Metal-binding</keyword>
<evidence type="ECO:0000256" key="6">
    <source>
        <dbReference type="PROSITE-ProRule" id="PRU00042"/>
    </source>
</evidence>
<evidence type="ECO:0000256" key="7">
    <source>
        <dbReference type="SAM" id="MobiDB-lite"/>
    </source>
</evidence>
<evidence type="ECO:0000259" key="8">
    <source>
        <dbReference type="PROSITE" id="PS50157"/>
    </source>
</evidence>
<dbReference type="SUPFAM" id="SSF57667">
    <property type="entry name" value="beta-beta-alpha zinc fingers"/>
    <property type="match status" value="1"/>
</dbReference>
<comment type="caution">
    <text evidence="9">The sequence shown here is derived from an EMBL/GenBank/DDBJ whole genome shotgun (WGS) entry which is preliminary data.</text>
</comment>
<feature type="region of interest" description="Disordered" evidence="7">
    <location>
        <begin position="28"/>
        <end position="51"/>
    </location>
</feature>
<accession>A0A507FA50</accession>
<dbReference type="EMBL" id="QEAP01000205">
    <property type="protein sequence ID" value="TPX73153.1"/>
    <property type="molecule type" value="Genomic_DNA"/>
</dbReference>
<dbReference type="AlphaFoldDB" id="A0A507FA50"/>
<dbReference type="PROSITE" id="PS00028">
    <property type="entry name" value="ZINC_FINGER_C2H2_1"/>
    <property type="match status" value="2"/>
</dbReference>
<evidence type="ECO:0000256" key="2">
    <source>
        <dbReference type="ARBA" id="ARBA00006991"/>
    </source>
</evidence>
<evidence type="ECO:0000256" key="4">
    <source>
        <dbReference type="ARBA" id="ARBA00023163"/>
    </source>
</evidence>
<evidence type="ECO:0000256" key="5">
    <source>
        <dbReference type="ARBA" id="ARBA00023242"/>
    </source>
</evidence>
<organism evidence="9 10">
    <name type="scientific">Chytriomyces confervae</name>
    <dbReference type="NCBI Taxonomy" id="246404"/>
    <lineage>
        <taxon>Eukaryota</taxon>
        <taxon>Fungi</taxon>
        <taxon>Fungi incertae sedis</taxon>
        <taxon>Chytridiomycota</taxon>
        <taxon>Chytridiomycota incertae sedis</taxon>
        <taxon>Chytridiomycetes</taxon>
        <taxon>Chytridiales</taxon>
        <taxon>Chytriomycetaceae</taxon>
        <taxon>Chytriomyces</taxon>
    </lineage>
</organism>
<keyword evidence="10" id="KW-1185">Reference proteome</keyword>
<name>A0A507FA50_9FUNG</name>
<keyword evidence="6" id="KW-0862">Zinc</keyword>
<feature type="domain" description="C2H2-type" evidence="8">
    <location>
        <begin position="168"/>
        <end position="195"/>
    </location>
</feature>
<evidence type="ECO:0000256" key="3">
    <source>
        <dbReference type="ARBA" id="ARBA00023015"/>
    </source>
</evidence>
<feature type="compositionally biased region" description="Polar residues" evidence="7">
    <location>
        <begin position="28"/>
        <end position="41"/>
    </location>
</feature>
<dbReference type="SMART" id="SM00355">
    <property type="entry name" value="ZnF_C2H2"/>
    <property type="match status" value="2"/>
</dbReference>
<evidence type="ECO:0000313" key="10">
    <source>
        <dbReference type="Proteomes" id="UP000320333"/>
    </source>
</evidence>
<keyword evidence="4" id="KW-0804">Transcription</keyword>
<feature type="region of interest" description="Disordered" evidence="7">
    <location>
        <begin position="177"/>
        <end position="196"/>
    </location>
</feature>
<dbReference type="InterPro" id="IPR036236">
    <property type="entry name" value="Znf_C2H2_sf"/>
</dbReference>
<evidence type="ECO:0000256" key="1">
    <source>
        <dbReference type="ARBA" id="ARBA00004123"/>
    </source>
</evidence>
<keyword evidence="6" id="KW-0863">Zinc-finger</keyword>
<dbReference type="GO" id="GO:0005634">
    <property type="term" value="C:nucleus"/>
    <property type="evidence" value="ECO:0007669"/>
    <property type="project" value="UniProtKB-SubCell"/>
</dbReference>
<dbReference type="Gene3D" id="3.30.160.60">
    <property type="entry name" value="Classic Zinc Finger"/>
    <property type="match status" value="1"/>
</dbReference>
<dbReference type="Proteomes" id="UP000320333">
    <property type="component" value="Unassembled WGS sequence"/>
</dbReference>
<proteinExistence type="inferred from homology"/>
<dbReference type="GO" id="GO:0008270">
    <property type="term" value="F:zinc ion binding"/>
    <property type="evidence" value="ECO:0007669"/>
    <property type="project" value="UniProtKB-KW"/>
</dbReference>
<comment type="subcellular location">
    <subcellularLocation>
        <location evidence="1">Nucleus</location>
    </subcellularLocation>
</comment>
<dbReference type="InterPro" id="IPR013087">
    <property type="entry name" value="Znf_C2H2_type"/>
</dbReference>
<keyword evidence="3" id="KW-0805">Transcription regulation</keyword>